<proteinExistence type="predicted"/>
<evidence type="ECO:0000256" key="3">
    <source>
        <dbReference type="ARBA" id="ARBA00023163"/>
    </source>
</evidence>
<gene>
    <name evidence="5" type="ORF">JCR33_18465</name>
</gene>
<keyword evidence="2" id="KW-0238">DNA-binding</keyword>
<dbReference type="PANTHER" id="PTHR33154">
    <property type="entry name" value="TRANSCRIPTIONAL REGULATOR, ARSR FAMILY"/>
    <property type="match status" value="1"/>
</dbReference>
<protein>
    <submittedName>
        <fullName evidence="5">Winged helix-turn-helix transcriptional regulator</fullName>
    </submittedName>
</protein>
<dbReference type="PANTHER" id="PTHR33154:SF33">
    <property type="entry name" value="TRANSCRIPTIONAL REPRESSOR SDPR"/>
    <property type="match status" value="1"/>
</dbReference>
<accession>A0A934IS10</accession>
<name>A0A934IS10_9HYPH</name>
<evidence type="ECO:0000256" key="2">
    <source>
        <dbReference type="ARBA" id="ARBA00023125"/>
    </source>
</evidence>
<dbReference type="PROSITE" id="PS50987">
    <property type="entry name" value="HTH_ARSR_2"/>
    <property type="match status" value="1"/>
</dbReference>
<evidence type="ECO:0000256" key="1">
    <source>
        <dbReference type="ARBA" id="ARBA00023015"/>
    </source>
</evidence>
<dbReference type="Pfam" id="PF12840">
    <property type="entry name" value="HTH_20"/>
    <property type="match status" value="1"/>
</dbReference>
<dbReference type="InterPro" id="IPR036388">
    <property type="entry name" value="WH-like_DNA-bd_sf"/>
</dbReference>
<reference evidence="5" key="1">
    <citation type="submission" date="2020-12" db="EMBL/GenBank/DDBJ databases">
        <title>Bacterial taxonomy.</title>
        <authorList>
            <person name="Pan X."/>
        </authorList>
    </citation>
    <scope>NUCLEOTIDE SEQUENCE</scope>
    <source>
        <strain evidence="5">B2012</strain>
    </source>
</reference>
<organism evidence="5 6">
    <name type="scientific">Acuticoccus mangrovi</name>
    <dbReference type="NCBI Taxonomy" id="2796142"/>
    <lineage>
        <taxon>Bacteria</taxon>
        <taxon>Pseudomonadati</taxon>
        <taxon>Pseudomonadota</taxon>
        <taxon>Alphaproteobacteria</taxon>
        <taxon>Hyphomicrobiales</taxon>
        <taxon>Amorphaceae</taxon>
        <taxon>Acuticoccus</taxon>
    </lineage>
</organism>
<dbReference type="SMART" id="SM00418">
    <property type="entry name" value="HTH_ARSR"/>
    <property type="match status" value="1"/>
</dbReference>
<dbReference type="NCBIfam" id="NF033788">
    <property type="entry name" value="HTH_metalloreg"/>
    <property type="match status" value="1"/>
</dbReference>
<evidence type="ECO:0000313" key="5">
    <source>
        <dbReference type="EMBL" id="MBJ3777696.1"/>
    </source>
</evidence>
<dbReference type="CDD" id="cd00090">
    <property type="entry name" value="HTH_ARSR"/>
    <property type="match status" value="1"/>
</dbReference>
<feature type="domain" description="HTH arsR-type" evidence="4">
    <location>
        <begin position="1"/>
        <end position="93"/>
    </location>
</feature>
<dbReference type="EMBL" id="JAEKJA010000020">
    <property type="protein sequence ID" value="MBJ3777696.1"/>
    <property type="molecule type" value="Genomic_DNA"/>
</dbReference>
<dbReference type="Proteomes" id="UP000609531">
    <property type="component" value="Unassembled WGS sequence"/>
</dbReference>
<comment type="caution">
    <text evidence="5">The sequence shown here is derived from an EMBL/GenBank/DDBJ whole genome shotgun (WGS) entry which is preliminary data.</text>
</comment>
<sequence>MAHSELLAVFAALSDDTRLAIVNRLLQDGELPVGAIAAPFSVTPPAISRHLRVLETAGLVERRIDRQRRMIRVRPEALDVISEWLGEQSGIIAGHAMDKGPMAIHA</sequence>
<dbReference type="InterPro" id="IPR001845">
    <property type="entry name" value="HTH_ArsR_DNA-bd_dom"/>
</dbReference>
<keyword evidence="3" id="KW-0804">Transcription</keyword>
<dbReference type="AlphaFoldDB" id="A0A934IS10"/>
<dbReference type="GO" id="GO:0003700">
    <property type="term" value="F:DNA-binding transcription factor activity"/>
    <property type="evidence" value="ECO:0007669"/>
    <property type="project" value="InterPro"/>
</dbReference>
<dbReference type="InterPro" id="IPR011991">
    <property type="entry name" value="ArsR-like_HTH"/>
</dbReference>
<evidence type="ECO:0000313" key="6">
    <source>
        <dbReference type="Proteomes" id="UP000609531"/>
    </source>
</evidence>
<dbReference type="InterPro" id="IPR036390">
    <property type="entry name" value="WH_DNA-bd_sf"/>
</dbReference>
<dbReference type="PRINTS" id="PR00778">
    <property type="entry name" value="HTHARSR"/>
</dbReference>
<keyword evidence="1" id="KW-0805">Transcription regulation</keyword>
<dbReference type="RefSeq" id="WP_198883604.1">
    <property type="nucleotide sequence ID" value="NZ_JAEKJA010000020.1"/>
</dbReference>
<keyword evidence="6" id="KW-1185">Reference proteome</keyword>
<evidence type="ECO:0000259" key="4">
    <source>
        <dbReference type="PROSITE" id="PS50987"/>
    </source>
</evidence>
<dbReference type="Gene3D" id="1.10.10.10">
    <property type="entry name" value="Winged helix-like DNA-binding domain superfamily/Winged helix DNA-binding domain"/>
    <property type="match status" value="1"/>
</dbReference>
<dbReference type="InterPro" id="IPR051081">
    <property type="entry name" value="HTH_MetalResp_TranReg"/>
</dbReference>
<dbReference type="GO" id="GO:0003677">
    <property type="term" value="F:DNA binding"/>
    <property type="evidence" value="ECO:0007669"/>
    <property type="project" value="UniProtKB-KW"/>
</dbReference>
<dbReference type="SUPFAM" id="SSF46785">
    <property type="entry name" value="Winged helix' DNA-binding domain"/>
    <property type="match status" value="1"/>
</dbReference>